<feature type="compositionally biased region" description="Acidic residues" evidence="6">
    <location>
        <begin position="856"/>
        <end position="887"/>
    </location>
</feature>
<name>A0A6N2C1J0_SOLCI</name>
<feature type="compositionally biased region" description="Acidic residues" evidence="6">
    <location>
        <begin position="1720"/>
        <end position="1740"/>
    </location>
</feature>
<feature type="region of interest" description="Disordered" evidence="6">
    <location>
        <begin position="101"/>
        <end position="126"/>
    </location>
</feature>
<feature type="region of interest" description="Disordered" evidence="6">
    <location>
        <begin position="22"/>
        <end position="45"/>
    </location>
</feature>
<feature type="region of interest" description="Disordered" evidence="6">
    <location>
        <begin position="270"/>
        <end position="296"/>
    </location>
</feature>
<protein>
    <recommendedName>
        <fullName evidence="11">Homeobox domain-containing protein</fullName>
    </recommendedName>
</protein>
<evidence type="ECO:0008006" key="11">
    <source>
        <dbReference type="Google" id="ProtNLM"/>
    </source>
</evidence>
<organism evidence="10">
    <name type="scientific">Solanum chilense</name>
    <name type="common">Tomato</name>
    <name type="synonym">Lycopersicon chilense</name>
    <dbReference type="NCBI Taxonomy" id="4083"/>
    <lineage>
        <taxon>Eukaryota</taxon>
        <taxon>Viridiplantae</taxon>
        <taxon>Streptophyta</taxon>
        <taxon>Embryophyta</taxon>
        <taxon>Tracheophyta</taxon>
        <taxon>Spermatophyta</taxon>
        <taxon>Magnoliopsida</taxon>
        <taxon>eudicotyledons</taxon>
        <taxon>Gunneridae</taxon>
        <taxon>Pentapetalae</taxon>
        <taxon>asterids</taxon>
        <taxon>lamiids</taxon>
        <taxon>Solanales</taxon>
        <taxon>Solanaceae</taxon>
        <taxon>Solanoideae</taxon>
        <taxon>Solaneae</taxon>
        <taxon>Solanum</taxon>
        <taxon>Solanum subgen. Lycopersicon</taxon>
    </lineage>
</organism>
<dbReference type="Gene3D" id="1.10.10.60">
    <property type="entry name" value="Homeodomain-like"/>
    <property type="match status" value="1"/>
</dbReference>
<feature type="compositionally biased region" description="Acidic residues" evidence="6">
    <location>
        <begin position="1752"/>
        <end position="1767"/>
    </location>
</feature>
<dbReference type="Pfam" id="PF00046">
    <property type="entry name" value="Homeodomain"/>
    <property type="match status" value="1"/>
</dbReference>
<feature type="domain" description="DDT" evidence="8">
    <location>
        <begin position="579"/>
        <end position="638"/>
    </location>
</feature>
<feature type="compositionally biased region" description="Acidic residues" evidence="6">
    <location>
        <begin position="1651"/>
        <end position="1668"/>
    </location>
</feature>
<evidence type="ECO:0000256" key="6">
    <source>
        <dbReference type="SAM" id="MobiDB-lite"/>
    </source>
</evidence>
<dbReference type="SMART" id="SM00571">
    <property type="entry name" value="DDT"/>
    <property type="match status" value="1"/>
</dbReference>
<feature type="compositionally biased region" description="Polar residues" evidence="6">
    <location>
        <begin position="1581"/>
        <end position="1596"/>
    </location>
</feature>
<evidence type="ECO:0000256" key="1">
    <source>
        <dbReference type="ARBA" id="ARBA00004123"/>
    </source>
</evidence>
<dbReference type="PROSITE" id="PS50827">
    <property type="entry name" value="DDT"/>
    <property type="match status" value="1"/>
</dbReference>
<keyword evidence="4 5" id="KW-0238">DNA-binding</keyword>
<feature type="compositionally biased region" description="Basic and acidic residues" evidence="6">
    <location>
        <begin position="33"/>
        <end position="44"/>
    </location>
</feature>
<dbReference type="GO" id="GO:0003677">
    <property type="term" value="F:DNA binding"/>
    <property type="evidence" value="ECO:0007669"/>
    <property type="project" value="UniProtKB-UniRule"/>
</dbReference>
<evidence type="ECO:0000256" key="2">
    <source>
        <dbReference type="ARBA" id="ARBA00023163"/>
    </source>
</evidence>
<feature type="compositionally biased region" description="Polar residues" evidence="6">
    <location>
        <begin position="907"/>
        <end position="920"/>
    </location>
</feature>
<feature type="domain" description="HTH HARE-type" evidence="9">
    <location>
        <begin position="759"/>
        <end position="828"/>
    </location>
</feature>
<feature type="domain" description="Homeobox" evidence="7">
    <location>
        <begin position="41"/>
        <end position="101"/>
    </location>
</feature>
<feature type="compositionally biased region" description="Basic residues" evidence="6">
    <location>
        <begin position="1563"/>
        <end position="1580"/>
    </location>
</feature>
<feature type="compositionally biased region" description="Polar residues" evidence="6">
    <location>
        <begin position="1696"/>
        <end position="1718"/>
    </location>
</feature>
<feature type="compositionally biased region" description="Basic residues" evidence="6">
    <location>
        <begin position="1613"/>
        <end position="1630"/>
    </location>
</feature>
<feature type="compositionally biased region" description="Basic and acidic residues" evidence="6">
    <location>
        <begin position="891"/>
        <end position="906"/>
    </location>
</feature>
<evidence type="ECO:0000256" key="4">
    <source>
        <dbReference type="PROSITE-ProRule" id="PRU00108"/>
    </source>
</evidence>
<evidence type="ECO:0000259" key="8">
    <source>
        <dbReference type="PROSITE" id="PS50827"/>
    </source>
</evidence>
<dbReference type="PANTHER" id="PTHR36968:SF5">
    <property type="entry name" value="HOMEOBOX-DDT DOMAIN PROTEIN RLT2"/>
    <property type="match status" value="1"/>
</dbReference>
<dbReference type="InterPro" id="IPR009057">
    <property type="entry name" value="Homeodomain-like_sf"/>
</dbReference>
<dbReference type="PROSITE" id="PS50071">
    <property type="entry name" value="HOMEOBOX_2"/>
    <property type="match status" value="1"/>
</dbReference>
<feature type="region of interest" description="Disordered" evidence="6">
    <location>
        <begin position="415"/>
        <end position="444"/>
    </location>
</feature>
<reference evidence="10" key="1">
    <citation type="submission" date="2019-05" db="EMBL/GenBank/DDBJ databases">
        <title>The de novo reference genome and transcriptome assemblies of the wild tomato species Solanum chilense.</title>
        <authorList>
            <person name="Stam R."/>
            <person name="Nosenko T."/>
            <person name="Hoerger A.C."/>
            <person name="Stephan W."/>
            <person name="Seidel M.A."/>
            <person name="Kuhn J.M.M."/>
            <person name="Haberer G."/>
            <person name="Tellier A."/>
        </authorList>
    </citation>
    <scope>NUCLEOTIDE SEQUENCE</scope>
    <source>
        <tissue evidence="10">Mature leaves</tissue>
    </source>
</reference>
<dbReference type="Pfam" id="PF15612">
    <property type="entry name" value="WHIM1"/>
    <property type="match status" value="1"/>
</dbReference>
<dbReference type="InterPro" id="IPR028942">
    <property type="entry name" value="WHIM1_dom"/>
</dbReference>
<evidence type="ECO:0000256" key="5">
    <source>
        <dbReference type="RuleBase" id="RU000682"/>
    </source>
</evidence>
<dbReference type="SUPFAM" id="SSF46689">
    <property type="entry name" value="Homeodomain-like"/>
    <property type="match status" value="1"/>
</dbReference>
<dbReference type="InterPro" id="IPR028941">
    <property type="entry name" value="WHIM2_dom"/>
</dbReference>
<proteinExistence type="predicted"/>
<dbReference type="InterPro" id="IPR018501">
    <property type="entry name" value="DDT_dom"/>
</dbReference>
<comment type="subcellular location">
    <subcellularLocation>
        <location evidence="1 4 5">Nucleus</location>
    </subcellularLocation>
</comment>
<keyword evidence="4 5" id="KW-0371">Homeobox</keyword>
<dbReference type="PANTHER" id="PTHR36968">
    <property type="entry name" value="HOMEOBOX-DDT DOMAIN PROTEIN RLT2"/>
    <property type="match status" value="1"/>
</dbReference>
<dbReference type="EMBL" id="RXGB01001434">
    <property type="protein sequence ID" value="TMW99001.1"/>
    <property type="molecule type" value="Genomic_DNA"/>
</dbReference>
<evidence type="ECO:0000259" key="9">
    <source>
        <dbReference type="PROSITE" id="PS51913"/>
    </source>
</evidence>
<sequence length="1782" mass="201252">MESDGGGNGEADVPMAVAAAATSDAGVNGSCDAGKKKVPEGEPKVKRKMKTASQLEILEKTYATDTYPSEALRAELSVKLGLSDRQLQMWFCHRRLKDRKATPVKRQKKEEVSPAAMISSGGQGDEMAVSGEIGKDHVSGSGSRVSPIGLMDLQVQQQLHQRVVHRPGTAVPRFRPEMPALKRYYEPPQAISELRAIAFVEAQLGEPLREDGPILGMEFDPLPPGAFGAPIVAAMQHKPAGRPFEAQIYERPDVNAIKGTTRTLREYQFLPEQPSNRSDSYEQSVPSHHYRSTEVQSTRAILSTGRSFMHGSEQVASGCSIPGLIPTLNLLPQGRQGQISPASAEAEAVPQRSLVNIEVEASYSGQPMMALESPFMSSDKRVIHDEERLERKRKSEEARIAREVEAHEKRIRKELEKQDMLQRKREEQMRKDMERQDRERRKEEERLLREKLREEERYQREQRREMERRQKFLQKESMKAERMKLKEEMRREKEVARLKAANVRANARRIAKESTELIEDERLELMELAASKKGSPSTLSVDSETLQNLEAFRDLLNEFPPKSVCLRKPFEVEPWTCSEEDVGNLFMVWRFLITFSDVLHLWPFTLDEFVQAFHDYDPRLLAEIHIALLKLIIKDIEDVARTPASAVGANPNANAGGGHPDIVEGAYAWGFDIRSWQRHLNALTWPEILRQFALSAGFGPKLKKQSVEPAYSRDENECNNGADIISNLRSGVAAEKAVAKMQERGFSNLRRSRHRLTPGTVKFAAFHVLSLEGSKGLNILDVAEKIQKSGLRDLRTSKTPEASISAALSRDTKLFERTAPSTYCVRDPYRKDPGDADAVLSAAREKIRMFKNEYVNGEETEDVEKEVERDDESESDAADDPEVDDLVSELKFAETPETQKIDRTDGRSSSFDLTQTPEDLSMQNSTAIMHSVNFGELKATSGDQSTASGVEAGNLDQEDTVIDENNAGQRWVQGLMEGEYSDLTVEERLHGLVALIGIANEGNSVRLILEERLEAASALKKQIWAEAQLDKRRFKEEFLLKVQYPSVRSNTEQLCSVTSMEARQSPLHAVCHTEVAGIPSLQQEAMHKLPDEPNNPSNVAVEKTCQMQETYGGQDNSQPQHFAYVAEKSRSQLKAYIGHRAEETFVYRSLPLGQDRRRNRYWQFITSPSRNDPGSGRIFVELRDGRWRLIDSEKDFNCLMASLDIRGIRESHLHSMLQNIEATFKVTARKHKYTEVKLDDSVKEHTSETVPSIDNCSNTGGSKSTICISNQETSEPSTSFLLGFGRNKMEDSDALRRYADLEKWMWEECVHPQFLCARKYGRMRCENLISTCNNCHDTYFLEDKHCPSCHRTFSPTKSSYFLEHVAQCKEKLEDLFWPLCIMDSLPPLRVRLLRAQLASVEACIPPEALQPVWSELYRRSWGTKLHIASAAGDLLQILTLLEGAIKREYLISNYETTNELLGAVTNSNLDGMVAVLPWVPHTTSAVALRLMELDCSLCYTQQQKAESLKDEESADFTMFKTNYAQVKRATRVISAEAREYEKLEPEYSVKVGSGHANSGQGRNRVRGGAHCRVRGGKSQRKVNASRSDSAQRSSIKNTDRLGHLPAWKGRDRGKGRRKRGRRSVRNRQKPVKNVEEVSPEEVPITSQQDWNDVEDEETPQFEAPDNDSDSGTSGREDYEGQTTVNDYEDLMVADYSSFSGRNDHASTSVSYNISQRYTETAEDGIGDYEDDHDEEDEEDGLANKNVQRYFDGESDDEGDRFMDEDLVETPNKDSESSSEYSD</sequence>
<dbReference type="Pfam" id="PF15613">
    <property type="entry name" value="WSD"/>
    <property type="match status" value="1"/>
</dbReference>
<dbReference type="InterPro" id="IPR001356">
    <property type="entry name" value="HD"/>
</dbReference>
<dbReference type="InterPro" id="IPR007759">
    <property type="entry name" value="Asxl_HARE-HTH"/>
</dbReference>
<feature type="compositionally biased region" description="Basic and acidic residues" evidence="6">
    <location>
        <begin position="1597"/>
        <end position="1612"/>
    </location>
</feature>
<dbReference type="Pfam" id="PF05066">
    <property type="entry name" value="HARE-HTH"/>
    <property type="match status" value="1"/>
</dbReference>
<feature type="DNA-binding region" description="Homeobox" evidence="4">
    <location>
        <begin position="43"/>
        <end position="102"/>
    </location>
</feature>
<dbReference type="CDD" id="cd00086">
    <property type="entry name" value="homeodomain"/>
    <property type="match status" value="1"/>
</dbReference>
<keyword evidence="3 4" id="KW-0539">Nucleus</keyword>
<accession>A0A6N2C1J0</accession>
<feature type="region of interest" description="Disordered" evidence="6">
    <location>
        <begin position="853"/>
        <end position="920"/>
    </location>
</feature>
<evidence type="ECO:0000313" key="10">
    <source>
        <dbReference type="EMBL" id="TMW99001.1"/>
    </source>
</evidence>
<dbReference type="GO" id="GO:0006357">
    <property type="term" value="P:regulation of transcription by RNA polymerase II"/>
    <property type="evidence" value="ECO:0007669"/>
    <property type="project" value="InterPro"/>
</dbReference>
<evidence type="ECO:0000256" key="3">
    <source>
        <dbReference type="ARBA" id="ARBA00023242"/>
    </source>
</evidence>
<dbReference type="PROSITE" id="PS51913">
    <property type="entry name" value="HTH_HARE"/>
    <property type="match status" value="1"/>
</dbReference>
<keyword evidence="2" id="KW-0804">Transcription</keyword>
<evidence type="ECO:0000259" key="7">
    <source>
        <dbReference type="PROSITE" id="PS50071"/>
    </source>
</evidence>
<feature type="compositionally biased region" description="Polar residues" evidence="6">
    <location>
        <begin position="273"/>
        <end position="286"/>
    </location>
</feature>
<feature type="region of interest" description="Disordered" evidence="6">
    <location>
        <begin position="1550"/>
        <end position="1782"/>
    </location>
</feature>
<dbReference type="SMART" id="SM00389">
    <property type="entry name" value="HOX"/>
    <property type="match status" value="1"/>
</dbReference>
<dbReference type="InterPro" id="IPR044977">
    <property type="entry name" value="RLT1-3"/>
</dbReference>
<dbReference type="Pfam" id="PF02791">
    <property type="entry name" value="DDT"/>
    <property type="match status" value="1"/>
</dbReference>
<dbReference type="GO" id="GO:0005634">
    <property type="term" value="C:nucleus"/>
    <property type="evidence" value="ECO:0007669"/>
    <property type="project" value="UniProtKB-SubCell"/>
</dbReference>
<gene>
    <name evidence="10" type="ORF">EJD97_003204</name>
</gene>
<comment type="caution">
    <text evidence="10">The sequence shown here is derived from an EMBL/GenBank/DDBJ whole genome shotgun (WGS) entry which is preliminary data.</text>
</comment>